<dbReference type="EMBL" id="JAEPCM010000251">
    <property type="protein sequence ID" value="MCG7946186.1"/>
    <property type="molecule type" value="Genomic_DNA"/>
</dbReference>
<organism evidence="1 2">
    <name type="scientific">Candidatus Thiodiazotropha taylori</name>
    <dbReference type="NCBI Taxonomy" id="2792791"/>
    <lineage>
        <taxon>Bacteria</taxon>
        <taxon>Pseudomonadati</taxon>
        <taxon>Pseudomonadota</taxon>
        <taxon>Gammaproteobacteria</taxon>
        <taxon>Chromatiales</taxon>
        <taxon>Sedimenticolaceae</taxon>
        <taxon>Candidatus Thiodiazotropha</taxon>
    </lineage>
</organism>
<evidence type="ECO:0000313" key="2">
    <source>
        <dbReference type="Proteomes" id="UP000886667"/>
    </source>
</evidence>
<name>A0A9E4KB42_9GAMM</name>
<gene>
    <name evidence="1" type="ORF">JAZ07_07535</name>
</gene>
<evidence type="ECO:0000313" key="1">
    <source>
        <dbReference type="EMBL" id="MCG7946186.1"/>
    </source>
</evidence>
<protein>
    <submittedName>
        <fullName evidence="1">6-phosphofructokinase</fullName>
    </submittedName>
</protein>
<sequence>TPSAADGWLGAHLGTARVDLIAEERYGVMVASRGDQAVPVPLVDVAGYKKLVPPDHPWVISAKRVGTTFGDE</sequence>
<dbReference type="InterPro" id="IPR035966">
    <property type="entry name" value="PKF_sf"/>
</dbReference>
<dbReference type="Proteomes" id="UP000886667">
    <property type="component" value="Unassembled WGS sequence"/>
</dbReference>
<dbReference type="AlphaFoldDB" id="A0A9E4KB42"/>
<dbReference type="GO" id="GO:0003872">
    <property type="term" value="F:6-phosphofructokinase activity"/>
    <property type="evidence" value="ECO:0007669"/>
    <property type="project" value="InterPro"/>
</dbReference>
<proteinExistence type="predicted"/>
<feature type="non-terminal residue" evidence="1">
    <location>
        <position position="1"/>
    </location>
</feature>
<reference evidence="1" key="1">
    <citation type="journal article" date="2021" name="Proc. Natl. Acad. Sci. U.S.A.">
        <title>Global biogeography of chemosynthetic symbionts reveals both localized and globally distributed symbiont groups. .</title>
        <authorList>
            <person name="Osvatic J.T."/>
            <person name="Wilkins L.G.E."/>
            <person name="Leibrecht L."/>
            <person name="Leray M."/>
            <person name="Zauner S."/>
            <person name="Polzin J."/>
            <person name="Camacho Y."/>
            <person name="Gros O."/>
            <person name="van Gils J.A."/>
            <person name="Eisen J.A."/>
            <person name="Petersen J.M."/>
            <person name="Yuen B."/>
        </authorList>
    </citation>
    <scope>NUCLEOTIDE SEQUENCE</scope>
    <source>
        <strain evidence="1">MAGclacostrist064TRANS</strain>
    </source>
</reference>
<accession>A0A9E4KB42</accession>
<comment type="caution">
    <text evidence="1">The sequence shown here is derived from an EMBL/GenBank/DDBJ whole genome shotgun (WGS) entry which is preliminary data.</text>
</comment>
<dbReference type="SUPFAM" id="SSF53784">
    <property type="entry name" value="Phosphofructokinase"/>
    <property type="match status" value="1"/>
</dbReference>